<dbReference type="InterPro" id="IPR025532">
    <property type="entry name" value="G6P_1-epimerase"/>
</dbReference>
<dbReference type="Proteomes" id="UP001200537">
    <property type="component" value="Unassembled WGS sequence"/>
</dbReference>
<dbReference type="InterPro" id="IPR014718">
    <property type="entry name" value="GH-type_carb-bd"/>
</dbReference>
<dbReference type="InterPro" id="IPR008183">
    <property type="entry name" value="Aldose_1/G6P_1-epimerase"/>
</dbReference>
<evidence type="ECO:0000313" key="8">
    <source>
        <dbReference type="Proteomes" id="UP001200537"/>
    </source>
</evidence>
<sequence>MASDTPIQVHQIDAEYSLAEITDFGAQVLSWTPRGQNPVVWLSPQASFAGDTTVRGGIPICLPWFGNPRFSPAAPAGAAGNHGFAKTTVWERDDSASSLAAQLPSGQGNDLGTSQMPGNGGKQAGVGAEASYKVLTYCLSHKGGELFPHAFSAQLTIEVGTTLRLMLEAVNTDDHPFTFEAVFHTYLGFSDLRQCELHGLEHAVFLDTLTDKKASEDQPITFNQSFDRIYDSPSDLEIYDPAWGRKIWLKKSGSKSTIVWTPWNRFIKDFSDIPDQEVYRFAGIEFGNVRENAFLLQPGQSHRLAMEIGVDSLVDQG</sequence>
<dbReference type="InterPro" id="IPR011013">
    <property type="entry name" value="Gal_mutarotase_sf_dom"/>
</dbReference>
<dbReference type="Gene3D" id="2.70.98.10">
    <property type="match status" value="1"/>
</dbReference>
<comment type="catalytic activity">
    <reaction evidence="1">
        <text>alpha-D-glucose 6-phosphate = beta-D-glucose 6-phosphate</text>
        <dbReference type="Rhea" id="RHEA:16249"/>
        <dbReference type="ChEBI" id="CHEBI:58225"/>
        <dbReference type="ChEBI" id="CHEBI:58247"/>
        <dbReference type="EC" id="5.1.3.15"/>
    </reaction>
</comment>
<accession>A0AAJ1F834</accession>
<dbReference type="EMBL" id="JAKNHJ010000008">
    <property type="protein sequence ID" value="MCG4617903.1"/>
    <property type="molecule type" value="Genomic_DNA"/>
</dbReference>
<evidence type="ECO:0000256" key="6">
    <source>
        <dbReference type="SAM" id="MobiDB-lite"/>
    </source>
</evidence>
<dbReference type="SUPFAM" id="SSF74650">
    <property type="entry name" value="Galactose mutarotase-like"/>
    <property type="match status" value="1"/>
</dbReference>
<protein>
    <recommendedName>
        <fullName evidence="4">Putative glucose-6-phosphate 1-epimerase</fullName>
        <ecNumber evidence="4">5.1.3.15</ecNumber>
    </recommendedName>
</protein>
<dbReference type="GO" id="GO:0030246">
    <property type="term" value="F:carbohydrate binding"/>
    <property type="evidence" value="ECO:0007669"/>
    <property type="project" value="UniProtKB-UniRule"/>
</dbReference>
<feature type="active site" evidence="5">
    <location>
        <position position="285"/>
    </location>
</feature>
<comment type="similarity">
    <text evidence="2 4">Belongs to the glucose-6-phosphate 1-epimerase family.</text>
</comment>
<feature type="compositionally biased region" description="Polar residues" evidence="6">
    <location>
        <begin position="96"/>
        <end position="117"/>
    </location>
</feature>
<evidence type="ECO:0000256" key="4">
    <source>
        <dbReference type="PIRNR" id="PIRNR016020"/>
    </source>
</evidence>
<evidence type="ECO:0000313" key="7">
    <source>
        <dbReference type="EMBL" id="MCG4617903.1"/>
    </source>
</evidence>
<evidence type="ECO:0000256" key="3">
    <source>
        <dbReference type="ARBA" id="ARBA00023235"/>
    </source>
</evidence>
<dbReference type="PANTHER" id="PTHR11122:SF13">
    <property type="entry name" value="GLUCOSE-6-PHOSPHATE 1-EPIMERASE"/>
    <property type="match status" value="1"/>
</dbReference>
<dbReference type="GO" id="GO:0047938">
    <property type="term" value="F:glucose-6-phosphate 1-epimerase activity"/>
    <property type="evidence" value="ECO:0007669"/>
    <property type="project" value="UniProtKB-UniRule"/>
</dbReference>
<dbReference type="AlphaFoldDB" id="A0AAJ1F834"/>
<organism evidence="7 8">
    <name type="scientific">Varibaculum cambriense</name>
    <dbReference type="NCBI Taxonomy" id="184870"/>
    <lineage>
        <taxon>Bacteria</taxon>
        <taxon>Bacillati</taxon>
        <taxon>Actinomycetota</taxon>
        <taxon>Actinomycetes</taxon>
        <taxon>Actinomycetales</taxon>
        <taxon>Actinomycetaceae</taxon>
        <taxon>Varibaculum</taxon>
    </lineage>
</organism>
<dbReference type="GO" id="GO:0005975">
    <property type="term" value="P:carbohydrate metabolic process"/>
    <property type="evidence" value="ECO:0007669"/>
    <property type="project" value="InterPro"/>
</dbReference>
<dbReference type="PIRSF" id="PIRSF016020">
    <property type="entry name" value="PHexose_mutarotase"/>
    <property type="match status" value="1"/>
</dbReference>
<proteinExistence type="inferred from homology"/>
<reference evidence="7" key="1">
    <citation type="submission" date="2022-01" db="EMBL/GenBank/DDBJ databases">
        <title>Collection of gut derived symbiotic bacterial strains cultured from healthy donors.</title>
        <authorList>
            <person name="Lin H."/>
            <person name="Kohout C."/>
            <person name="Waligurski E."/>
            <person name="Pamer E.G."/>
        </authorList>
    </citation>
    <scope>NUCLEOTIDE SEQUENCE</scope>
    <source>
        <strain evidence="7">DFI.7.46</strain>
    </source>
</reference>
<feature type="region of interest" description="Disordered" evidence="6">
    <location>
        <begin position="96"/>
        <end position="122"/>
    </location>
</feature>
<evidence type="ECO:0000256" key="2">
    <source>
        <dbReference type="ARBA" id="ARBA00005866"/>
    </source>
</evidence>
<keyword evidence="3 4" id="KW-0413">Isomerase</keyword>
<feature type="active site" evidence="5">
    <location>
        <position position="184"/>
    </location>
</feature>
<dbReference type="RefSeq" id="WP_024060047.1">
    <property type="nucleotide sequence ID" value="NZ_JAGZVZ010000006.1"/>
</dbReference>
<dbReference type="PANTHER" id="PTHR11122">
    <property type="entry name" value="APOSPORY-ASSOCIATED PROTEIN C-RELATED"/>
    <property type="match status" value="1"/>
</dbReference>
<evidence type="ECO:0000256" key="1">
    <source>
        <dbReference type="ARBA" id="ARBA00001096"/>
    </source>
</evidence>
<dbReference type="EC" id="5.1.3.15" evidence="4"/>
<gene>
    <name evidence="7" type="ORF">L0M99_05285</name>
</gene>
<comment type="caution">
    <text evidence="7">The sequence shown here is derived from an EMBL/GenBank/DDBJ whole genome shotgun (WGS) entry which is preliminary data.</text>
</comment>
<name>A0AAJ1F834_9ACTO</name>
<evidence type="ECO:0000256" key="5">
    <source>
        <dbReference type="PIRSR" id="PIRSR016020-1"/>
    </source>
</evidence>
<dbReference type="Pfam" id="PF01263">
    <property type="entry name" value="Aldose_epim"/>
    <property type="match status" value="2"/>
</dbReference>